<organism evidence="3 4">
    <name type="scientific">Adiantum capillus-veneris</name>
    <name type="common">Maidenhair fern</name>
    <dbReference type="NCBI Taxonomy" id="13818"/>
    <lineage>
        <taxon>Eukaryota</taxon>
        <taxon>Viridiplantae</taxon>
        <taxon>Streptophyta</taxon>
        <taxon>Embryophyta</taxon>
        <taxon>Tracheophyta</taxon>
        <taxon>Polypodiopsida</taxon>
        <taxon>Polypodiidae</taxon>
        <taxon>Polypodiales</taxon>
        <taxon>Pteridineae</taxon>
        <taxon>Pteridaceae</taxon>
        <taxon>Vittarioideae</taxon>
        <taxon>Adiantum</taxon>
    </lineage>
</organism>
<keyword evidence="4" id="KW-1185">Reference proteome</keyword>
<evidence type="ECO:0000256" key="1">
    <source>
        <dbReference type="SAM" id="MobiDB-lite"/>
    </source>
</evidence>
<dbReference type="AlphaFoldDB" id="A0A9D4VAG4"/>
<gene>
    <name evidence="2" type="ORF">GOP47_0001732</name>
    <name evidence="3" type="ORF">GOP47_0002305</name>
</gene>
<reference evidence="3" key="1">
    <citation type="submission" date="2021-01" db="EMBL/GenBank/DDBJ databases">
        <title>Adiantum capillus-veneris genome.</title>
        <authorList>
            <person name="Fang Y."/>
            <person name="Liao Q."/>
        </authorList>
    </citation>
    <scope>NUCLEOTIDE SEQUENCE</scope>
    <source>
        <strain evidence="3">H3</strain>
        <tissue evidence="3">Leaf</tissue>
    </source>
</reference>
<evidence type="ECO:0000313" key="4">
    <source>
        <dbReference type="Proteomes" id="UP000886520"/>
    </source>
</evidence>
<name>A0A9D4VAG4_ADICA</name>
<dbReference type="OrthoDB" id="1873302at2759"/>
<evidence type="ECO:0000313" key="2">
    <source>
        <dbReference type="EMBL" id="KAI5081989.1"/>
    </source>
</evidence>
<proteinExistence type="predicted"/>
<feature type="region of interest" description="Disordered" evidence="1">
    <location>
        <begin position="1"/>
        <end position="55"/>
    </location>
</feature>
<evidence type="ECO:0000313" key="3">
    <source>
        <dbReference type="EMBL" id="KAI5082562.1"/>
    </source>
</evidence>
<dbReference type="Proteomes" id="UP000886520">
    <property type="component" value="Chromosome 2"/>
</dbReference>
<protein>
    <submittedName>
        <fullName evidence="3">Uncharacterized protein</fullName>
    </submittedName>
</protein>
<dbReference type="EMBL" id="JABFUD020000003">
    <property type="protein sequence ID" value="KAI5082562.1"/>
    <property type="molecule type" value="Genomic_DNA"/>
</dbReference>
<accession>A0A9D4VAG4</accession>
<feature type="compositionally biased region" description="Low complexity" evidence="1">
    <location>
        <begin position="30"/>
        <end position="43"/>
    </location>
</feature>
<dbReference type="EMBL" id="JABFUD020000003">
    <property type="protein sequence ID" value="KAI5081989.1"/>
    <property type="molecule type" value="Genomic_DNA"/>
</dbReference>
<comment type="caution">
    <text evidence="3">The sequence shown here is derived from an EMBL/GenBank/DDBJ whole genome shotgun (WGS) entry which is preliminary data.</text>
</comment>
<sequence>MGEANEETSEWYVKGGQSRPQTSLGLPKASQSRSSSTSQPGSPEYLWKSSSRYIDPGYGYYRDWRSSRTRVEGGGDSHFGSAVAPVASEDQNQWRSSIRYINPGSGSCSAAEWRSSVKAVQTKKDEVFPQWKPAVRVFKLSECCTEWHMKGGRRHVPAVVHHEPGWRSCRGPGNPPPLMWAPPFRTLKPSPPKSKGVRRKVPNYGKKHPQLRLFQPTLDMAQRLEPGLDPGHMLMPNAKEIRAKVAAYFKTHPPLHLFSPSLSRTATDSSKDEPYHSLRRYISEGHEDHLETGCTPRPSIKPPLDSIRMWCAKGPQHDPANHRNVILGKIGPSDHWKPPPSLSAPAGNYHKDIVDGCFAGAEENVDPEIPSYTSTLFRRAV</sequence>